<sequence length="139" mass="15637">MSPARANACILFWERERSNAQPTHPEQSLSVVYPAIGFRRGTIFEEQKVSRCLISVKAYLPVAESFGTKLNSAPTSDQTSGRAFLQMNFDHWELVLGDPFVSSKMVPRRNPSAKLIRSIRIQKGLAKEIPDISQFLDTL</sequence>
<reference evidence="3" key="1">
    <citation type="journal article" date="2011" name="Genome Res.">
        <title>Phylogeny-wide analysis of social amoeba genomes highlights ancient origins for complex intercellular communication.</title>
        <authorList>
            <person name="Heidel A.J."/>
            <person name="Lawal H.M."/>
            <person name="Felder M."/>
            <person name="Schilde C."/>
            <person name="Helps N.R."/>
            <person name="Tunggal B."/>
            <person name="Rivero F."/>
            <person name="John U."/>
            <person name="Schleicher M."/>
            <person name="Eichinger L."/>
            <person name="Platzer M."/>
            <person name="Noegel A.A."/>
            <person name="Schaap P."/>
            <person name="Gloeckner G."/>
        </authorList>
    </citation>
    <scope>NUCLEOTIDE SEQUENCE [LARGE SCALE GENOMIC DNA]</scope>
    <source>
        <strain evidence="3">SH3</strain>
    </source>
</reference>
<dbReference type="EMBL" id="GL883020">
    <property type="protein sequence ID" value="EGG18087.1"/>
    <property type="molecule type" value="Genomic_DNA"/>
</dbReference>
<dbReference type="PANTHER" id="PTHR42908:SF3">
    <property type="entry name" value="ELONGATION FACTOR-LIKE GTPASE 1"/>
    <property type="match status" value="1"/>
</dbReference>
<evidence type="ECO:0000313" key="3">
    <source>
        <dbReference type="Proteomes" id="UP000007797"/>
    </source>
</evidence>
<dbReference type="AlphaFoldDB" id="F4Q267"/>
<dbReference type="OrthoDB" id="364892at2759"/>
<dbReference type="GO" id="GO:0003924">
    <property type="term" value="F:GTPase activity"/>
    <property type="evidence" value="ECO:0007669"/>
    <property type="project" value="TreeGrafter"/>
</dbReference>
<organism evidence="2 3">
    <name type="scientific">Cavenderia fasciculata</name>
    <name type="common">Slime mold</name>
    <name type="synonym">Dictyostelium fasciculatum</name>
    <dbReference type="NCBI Taxonomy" id="261658"/>
    <lineage>
        <taxon>Eukaryota</taxon>
        <taxon>Amoebozoa</taxon>
        <taxon>Evosea</taxon>
        <taxon>Eumycetozoa</taxon>
        <taxon>Dictyostelia</taxon>
        <taxon>Acytosteliales</taxon>
        <taxon>Cavenderiaceae</taxon>
        <taxon>Cavenderia</taxon>
    </lineage>
</organism>
<proteinExistence type="predicted"/>
<gene>
    <name evidence="2" type="ORF">DFA_06754</name>
</gene>
<dbReference type="InterPro" id="IPR035647">
    <property type="entry name" value="EFG_III/V"/>
</dbReference>
<name>F4Q267_CACFS</name>
<dbReference type="GO" id="GO:0005829">
    <property type="term" value="C:cytosol"/>
    <property type="evidence" value="ECO:0007669"/>
    <property type="project" value="TreeGrafter"/>
</dbReference>
<dbReference type="InterPro" id="IPR000640">
    <property type="entry name" value="EFG_V-like"/>
</dbReference>
<keyword evidence="3" id="KW-1185">Reference proteome</keyword>
<dbReference type="Gene3D" id="3.30.70.240">
    <property type="match status" value="1"/>
</dbReference>
<dbReference type="SUPFAM" id="SSF54980">
    <property type="entry name" value="EF-G C-terminal domain-like"/>
    <property type="match status" value="1"/>
</dbReference>
<feature type="domain" description="Elongation factor EFG" evidence="1">
    <location>
        <begin position="25"/>
        <end position="99"/>
    </location>
</feature>
<accession>F4Q267</accession>
<dbReference type="PANTHER" id="PTHR42908">
    <property type="entry name" value="TRANSLATION ELONGATION FACTOR-RELATED"/>
    <property type="match status" value="1"/>
</dbReference>
<dbReference type="Pfam" id="PF00679">
    <property type="entry name" value="EFG_C"/>
    <property type="match status" value="1"/>
</dbReference>
<dbReference type="RefSeq" id="XP_004366128.1">
    <property type="nucleotide sequence ID" value="XM_004366071.1"/>
</dbReference>
<protein>
    <recommendedName>
        <fullName evidence="1">Elongation factor EFG domain-containing protein</fullName>
    </recommendedName>
</protein>
<dbReference type="GO" id="GO:0003746">
    <property type="term" value="F:translation elongation factor activity"/>
    <property type="evidence" value="ECO:0007669"/>
    <property type="project" value="TreeGrafter"/>
</dbReference>
<dbReference type="STRING" id="1054147.F4Q267"/>
<evidence type="ECO:0000259" key="1">
    <source>
        <dbReference type="Pfam" id="PF00679"/>
    </source>
</evidence>
<dbReference type="Proteomes" id="UP000007797">
    <property type="component" value="Unassembled WGS sequence"/>
</dbReference>
<dbReference type="GO" id="GO:1990904">
    <property type="term" value="C:ribonucleoprotein complex"/>
    <property type="evidence" value="ECO:0007669"/>
    <property type="project" value="TreeGrafter"/>
</dbReference>
<dbReference type="GeneID" id="14870037"/>
<dbReference type="KEGG" id="dfa:DFA_06754"/>
<evidence type="ECO:0000313" key="2">
    <source>
        <dbReference type="EMBL" id="EGG18087.1"/>
    </source>
</evidence>